<accession>A0ABQ7QQJ3</accession>
<evidence type="ECO:0000313" key="1">
    <source>
        <dbReference type="EMBL" id="KAG7307303.1"/>
    </source>
</evidence>
<protein>
    <submittedName>
        <fullName evidence="1">Uncharacterized protein</fullName>
    </submittedName>
</protein>
<organism evidence="1 2">
    <name type="scientific">Plutella xylostella</name>
    <name type="common">Diamondback moth</name>
    <name type="synonym">Plutella maculipennis</name>
    <dbReference type="NCBI Taxonomy" id="51655"/>
    <lineage>
        <taxon>Eukaryota</taxon>
        <taxon>Metazoa</taxon>
        <taxon>Ecdysozoa</taxon>
        <taxon>Arthropoda</taxon>
        <taxon>Hexapoda</taxon>
        <taxon>Insecta</taxon>
        <taxon>Pterygota</taxon>
        <taxon>Neoptera</taxon>
        <taxon>Endopterygota</taxon>
        <taxon>Lepidoptera</taxon>
        <taxon>Glossata</taxon>
        <taxon>Ditrysia</taxon>
        <taxon>Yponomeutoidea</taxon>
        <taxon>Plutellidae</taxon>
        <taxon>Plutella</taxon>
    </lineage>
</organism>
<keyword evidence="2" id="KW-1185">Reference proteome</keyword>
<evidence type="ECO:0000313" key="2">
    <source>
        <dbReference type="Proteomes" id="UP000823941"/>
    </source>
</evidence>
<dbReference type="EMBL" id="JAHIBW010000010">
    <property type="protein sequence ID" value="KAG7307303.1"/>
    <property type="molecule type" value="Genomic_DNA"/>
</dbReference>
<gene>
    <name evidence="1" type="ORF">JYU34_007468</name>
</gene>
<name>A0ABQ7QQJ3_PLUXY</name>
<proteinExistence type="predicted"/>
<comment type="caution">
    <text evidence="1">The sequence shown here is derived from an EMBL/GenBank/DDBJ whole genome shotgun (WGS) entry which is preliminary data.</text>
</comment>
<reference evidence="1 2" key="1">
    <citation type="submission" date="2021-06" db="EMBL/GenBank/DDBJ databases">
        <title>A haploid diamondback moth (Plutella xylostella L.) genome assembly resolves 31 chromosomes and identifies a diamide resistance mutation.</title>
        <authorList>
            <person name="Ward C.M."/>
            <person name="Perry K.D."/>
            <person name="Baker G."/>
            <person name="Powis K."/>
            <person name="Heckel D.G."/>
            <person name="Baxter S.W."/>
        </authorList>
    </citation>
    <scope>NUCLEOTIDE SEQUENCE [LARGE SCALE GENOMIC DNA]</scope>
    <source>
        <strain evidence="1 2">LV</strain>
        <tissue evidence="1">Single pupa</tissue>
    </source>
</reference>
<sequence length="65" mass="6735">MFECVEVVASEVTVVASVARAGASAGLRVCDNTEFAAAEDLWRAATAATTDRNTVSVSFIPQSPS</sequence>
<dbReference type="Proteomes" id="UP000823941">
    <property type="component" value="Chromosome 10"/>
</dbReference>